<proteinExistence type="predicted"/>
<evidence type="ECO:0000313" key="4">
    <source>
        <dbReference type="Proteomes" id="UP000198403"/>
    </source>
</evidence>
<dbReference type="InterPro" id="IPR011044">
    <property type="entry name" value="Quino_amine_DH_bsu"/>
</dbReference>
<dbReference type="RefSeq" id="WP_089335092.1">
    <property type="nucleotide sequence ID" value="NZ_FZNO01000002.1"/>
</dbReference>
<evidence type="ECO:0000256" key="1">
    <source>
        <dbReference type="SAM" id="MobiDB-lite"/>
    </source>
</evidence>
<gene>
    <name evidence="3" type="ORF">SAMN06272737_102250</name>
</gene>
<keyword evidence="2" id="KW-0732">Signal</keyword>
<accession>A0A238V9P1</accession>
<feature type="signal peptide" evidence="2">
    <location>
        <begin position="1"/>
        <end position="25"/>
    </location>
</feature>
<evidence type="ECO:0000256" key="2">
    <source>
        <dbReference type="SAM" id="SignalP"/>
    </source>
</evidence>
<protein>
    <submittedName>
        <fullName evidence="3">Uncharacterized protein</fullName>
    </submittedName>
</protein>
<keyword evidence="4" id="KW-1185">Reference proteome</keyword>
<dbReference type="AlphaFoldDB" id="A0A238V9P1"/>
<dbReference type="EMBL" id="FZNO01000002">
    <property type="protein sequence ID" value="SNR30911.1"/>
    <property type="molecule type" value="Genomic_DNA"/>
</dbReference>
<evidence type="ECO:0000313" key="3">
    <source>
        <dbReference type="EMBL" id="SNR30911.1"/>
    </source>
</evidence>
<organism evidence="3 4">
    <name type="scientific">Blastococcus mobilis</name>
    <dbReference type="NCBI Taxonomy" id="1938746"/>
    <lineage>
        <taxon>Bacteria</taxon>
        <taxon>Bacillati</taxon>
        <taxon>Actinomycetota</taxon>
        <taxon>Actinomycetes</taxon>
        <taxon>Geodermatophilales</taxon>
        <taxon>Geodermatophilaceae</taxon>
        <taxon>Blastococcus</taxon>
    </lineage>
</organism>
<dbReference type="SUPFAM" id="SSF50969">
    <property type="entry name" value="YVTN repeat-like/Quinoprotein amine dehydrogenase"/>
    <property type="match status" value="1"/>
</dbReference>
<feature type="chain" id="PRO_5038380058" evidence="2">
    <location>
        <begin position="26"/>
        <end position="418"/>
    </location>
</feature>
<dbReference type="Proteomes" id="UP000198403">
    <property type="component" value="Unassembled WGS sequence"/>
</dbReference>
<name>A0A238V9P1_9ACTN</name>
<dbReference type="PROSITE" id="PS51257">
    <property type="entry name" value="PROKAR_LIPOPROTEIN"/>
    <property type="match status" value="1"/>
</dbReference>
<sequence length="418" mass="42303">MTGRRLAAATLATCLLLAVSGCPVDGEPAPEPSESAAPAPPALPTDASTDLPAYGGPPDEVPASVGPVTRVQAAVDLTPATPGLFTRVVSAVATPDGAYAVLSPADRDVAQSLVTVRGDAITATMPLPRVDDVWGMHLLTDGSVLVAGRLGEGGHGLRIVDPASGAVRTTVVVAGEDGAVSAVGRSALVDGATTAYLFVSVEGDEQTREVLAAVDVASGRVVAERDLGTDVAAASRYPVGRQLAGLVARPEGGATLVFDASPTEVAEDRIPTVLTYDADLRPVGEPVRVTDLAEGAETQSVAGAADGTVFLLVVVREGAWVLGVPDGGGAGPLLAQLEDRVYGYALAVEPAQVWAVLPAPTGALAVDLTTGETRGPLPVGCAPRLDVRNVYPAPGGALMIGECDTPRADTQLLWFLSP</sequence>
<reference evidence="3 4" key="1">
    <citation type="submission" date="2017-06" db="EMBL/GenBank/DDBJ databases">
        <authorList>
            <person name="Kim H.J."/>
            <person name="Triplett B.A."/>
        </authorList>
    </citation>
    <scope>NUCLEOTIDE SEQUENCE [LARGE SCALE GENOMIC DNA]</scope>
    <source>
        <strain evidence="3 4">DSM 44272</strain>
    </source>
</reference>
<dbReference type="OrthoDB" id="5171647at2"/>
<feature type="region of interest" description="Disordered" evidence="1">
    <location>
        <begin position="26"/>
        <end position="65"/>
    </location>
</feature>